<sequence length="150" mass="18098">MVDRTHKGCDECPFCGQRETQIHLFQECGWVRRVWSPSSLNHLFERGTNLTCEEWLISLQELEEDEAIRQFLVALWFIWNKRNNQMWNKKKMEEYEIINRAERWLAEYLEYQTSSAMTPTRTPPSRAPQISANYKINCNIPFRLKSYFVR</sequence>
<reference evidence="1 2" key="1">
    <citation type="submission" date="2024-04" db="EMBL/GenBank/DDBJ databases">
        <authorList>
            <person name="Fracassetti M."/>
        </authorList>
    </citation>
    <scope>NUCLEOTIDE SEQUENCE [LARGE SCALE GENOMIC DNA]</scope>
</reference>
<name>A0AAV2FJF8_9ROSI</name>
<evidence type="ECO:0000313" key="1">
    <source>
        <dbReference type="EMBL" id="CAL1398403.1"/>
    </source>
</evidence>
<evidence type="ECO:0008006" key="3">
    <source>
        <dbReference type="Google" id="ProtNLM"/>
    </source>
</evidence>
<gene>
    <name evidence="1" type="ORF">LTRI10_LOCUS38637</name>
</gene>
<keyword evidence="2" id="KW-1185">Reference proteome</keyword>
<proteinExistence type="predicted"/>
<dbReference type="EMBL" id="OZ034819">
    <property type="protein sequence ID" value="CAL1398403.1"/>
    <property type="molecule type" value="Genomic_DNA"/>
</dbReference>
<dbReference type="Proteomes" id="UP001497516">
    <property type="component" value="Chromosome 6"/>
</dbReference>
<dbReference type="AlphaFoldDB" id="A0AAV2FJF8"/>
<organism evidence="1 2">
    <name type="scientific">Linum trigynum</name>
    <dbReference type="NCBI Taxonomy" id="586398"/>
    <lineage>
        <taxon>Eukaryota</taxon>
        <taxon>Viridiplantae</taxon>
        <taxon>Streptophyta</taxon>
        <taxon>Embryophyta</taxon>
        <taxon>Tracheophyta</taxon>
        <taxon>Spermatophyta</taxon>
        <taxon>Magnoliopsida</taxon>
        <taxon>eudicotyledons</taxon>
        <taxon>Gunneridae</taxon>
        <taxon>Pentapetalae</taxon>
        <taxon>rosids</taxon>
        <taxon>fabids</taxon>
        <taxon>Malpighiales</taxon>
        <taxon>Linaceae</taxon>
        <taxon>Linum</taxon>
    </lineage>
</organism>
<evidence type="ECO:0000313" key="2">
    <source>
        <dbReference type="Proteomes" id="UP001497516"/>
    </source>
</evidence>
<accession>A0AAV2FJF8</accession>
<protein>
    <recommendedName>
        <fullName evidence="3">Reverse transcriptase zinc-binding domain-containing protein</fullName>
    </recommendedName>
</protein>